<protein>
    <submittedName>
        <fullName evidence="1">Uncharacterized protein</fullName>
    </submittedName>
</protein>
<dbReference type="RefSeq" id="WP_184664092.1">
    <property type="nucleotide sequence ID" value="NZ_JACHHB010000007.1"/>
</dbReference>
<dbReference type="EMBL" id="JACHHB010000007">
    <property type="protein sequence ID" value="MBB5173648.1"/>
    <property type="molecule type" value="Genomic_DNA"/>
</dbReference>
<gene>
    <name evidence="1" type="ORF">HNQ41_001837</name>
</gene>
<accession>A0A840QQN3</accession>
<dbReference type="Proteomes" id="UP000551878">
    <property type="component" value="Unassembled WGS sequence"/>
</dbReference>
<organism evidence="1 2">
    <name type="scientific">Texcoconibacillus texcoconensis</name>
    <dbReference type="NCBI Taxonomy" id="1095777"/>
    <lineage>
        <taxon>Bacteria</taxon>
        <taxon>Bacillati</taxon>
        <taxon>Bacillota</taxon>
        <taxon>Bacilli</taxon>
        <taxon>Bacillales</taxon>
        <taxon>Bacillaceae</taxon>
        <taxon>Texcoconibacillus</taxon>
    </lineage>
</organism>
<name>A0A840QQN3_9BACI</name>
<reference evidence="1 2" key="1">
    <citation type="submission" date="2020-08" db="EMBL/GenBank/DDBJ databases">
        <title>Genomic Encyclopedia of Type Strains, Phase IV (KMG-IV): sequencing the most valuable type-strain genomes for metagenomic binning, comparative biology and taxonomic classification.</title>
        <authorList>
            <person name="Goeker M."/>
        </authorList>
    </citation>
    <scope>NUCLEOTIDE SEQUENCE [LARGE SCALE GENOMIC DNA]</scope>
    <source>
        <strain evidence="1 2">DSM 24696</strain>
    </source>
</reference>
<proteinExistence type="predicted"/>
<sequence>MKNIDRQCPECGGQLVIDAWETVNTNDDGTFHMESSLVYKCIQRCGYMKEVEDDDS</sequence>
<dbReference type="AlphaFoldDB" id="A0A840QQN3"/>
<comment type="caution">
    <text evidence="1">The sequence shown here is derived from an EMBL/GenBank/DDBJ whole genome shotgun (WGS) entry which is preliminary data.</text>
</comment>
<keyword evidence="2" id="KW-1185">Reference proteome</keyword>
<evidence type="ECO:0000313" key="1">
    <source>
        <dbReference type="EMBL" id="MBB5173648.1"/>
    </source>
</evidence>
<evidence type="ECO:0000313" key="2">
    <source>
        <dbReference type="Proteomes" id="UP000551878"/>
    </source>
</evidence>